<proteinExistence type="predicted"/>
<keyword evidence="3" id="KW-1185">Reference proteome</keyword>
<protein>
    <submittedName>
        <fullName evidence="2">Uncharacterized protein</fullName>
    </submittedName>
</protein>
<gene>
    <name evidence="2" type="ORF">HB375_17475</name>
</gene>
<dbReference type="EMBL" id="JAATJS010000008">
    <property type="protein sequence ID" value="NIX78387.1"/>
    <property type="molecule type" value="Genomic_DNA"/>
</dbReference>
<comment type="caution">
    <text evidence="2">The sequence shown here is derived from an EMBL/GenBank/DDBJ whole genome shotgun (WGS) entry which is preliminary data.</text>
</comment>
<dbReference type="RefSeq" id="WP_167674380.1">
    <property type="nucleotide sequence ID" value="NZ_JAATJS010000008.1"/>
</dbReference>
<accession>A0ABX0VIF8</accession>
<feature type="signal peptide" evidence="1">
    <location>
        <begin position="1"/>
        <end position="37"/>
    </location>
</feature>
<organism evidence="2 3">
    <name type="scientific">Microvirga terricola</name>
    <dbReference type="NCBI Taxonomy" id="2719797"/>
    <lineage>
        <taxon>Bacteria</taxon>
        <taxon>Pseudomonadati</taxon>
        <taxon>Pseudomonadota</taxon>
        <taxon>Alphaproteobacteria</taxon>
        <taxon>Hyphomicrobiales</taxon>
        <taxon>Methylobacteriaceae</taxon>
        <taxon>Microvirga</taxon>
    </lineage>
</organism>
<dbReference type="Proteomes" id="UP000707352">
    <property type="component" value="Unassembled WGS sequence"/>
</dbReference>
<keyword evidence="1" id="KW-0732">Signal</keyword>
<sequence length="208" mass="23337">MKKSNNRLTFRNALTSTHNMKKVCVLLGMLTASQAYAQDFEAGRNGWQLERLSSDFALLRTNITIPLQGNRSGREGLLILTCEPGARRVRFQIGDIPRSPSIRASSHGRAIVRGWFQDRATPSFPIYPSVDFFGDGSFEFRETTGFSDSVMRGILDLLRKTPARLEVVLFKGAETRAFRAGTAMQFKMHDLENSLGSIYGFEGLCFRT</sequence>
<feature type="chain" id="PRO_5046442880" evidence="1">
    <location>
        <begin position="38"/>
        <end position="208"/>
    </location>
</feature>
<evidence type="ECO:0000313" key="3">
    <source>
        <dbReference type="Proteomes" id="UP000707352"/>
    </source>
</evidence>
<reference evidence="2 3" key="1">
    <citation type="submission" date="2020-03" db="EMBL/GenBank/DDBJ databases">
        <title>The genome sequence of Microvirga sp. c23x22.</title>
        <authorList>
            <person name="Zhang X."/>
        </authorList>
    </citation>
    <scope>NUCLEOTIDE SEQUENCE [LARGE SCALE GENOMIC DNA]</scope>
    <source>
        <strain evidence="3">c23x22</strain>
    </source>
</reference>
<name>A0ABX0VIF8_9HYPH</name>
<evidence type="ECO:0000256" key="1">
    <source>
        <dbReference type="SAM" id="SignalP"/>
    </source>
</evidence>
<evidence type="ECO:0000313" key="2">
    <source>
        <dbReference type="EMBL" id="NIX78387.1"/>
    </source>
</evidence>